<protein>
    <recommendedName>
        <fullName evidence="3">PD-(D/E)XK endonuclease-like domain-containing protein</fullName>
    </recommendedName>
</protein>
<reference evidence="1 2" key="1">
    <citation type="submission" date="2019-09" db="EMBL/GenBank/DDBJ databases">
        <title>H2 Metabolism Revealed by Metagenomic Analysis in Subglacial Sediment of East Antarctica.</title>
        <authorList>
            <person name="Yang Z."/>
            <person name="Zhang Y."/>
            <person name="Lv Y."/>
            <person name="Yan W."/>
            <person name="Xiao X."/>
            <person name="Sun B."/>
            <person name="Ma H."/>
        </authorList>
    </citation>
    <scope>NUCLEOTIDE SEQUENCE [LARGE SCALE GENOMIC DNA]</scope>
    <source>
        <strain evidence="1">Bin2_2</strain>
    </source>
</reference>
<sequence length="69" mass="7669">RVVEFDDAVWIIDYKTGADSLGLPDDLLTERHRPQLSNYQSLLAGLYSGKPIHTALLLADGRLIPLHAQ</sequence>
<evidence type="ECO:0000313" key="1">
    <source>
        <dbReference type="EMBL" id="NDP47932.1"/>
    </source>
</evidence>
<dbReference type="InterPro" id="IPR011604">
    <property type="entry name" value="PDDEXK-like_dom_sf"/>
</dbReference>
<feature type="non-terminal residue" evidence="1">
    <location>
        <position position="1"/>
    </location>
</feature>
<dbReference type="EMBL" id="JAAFGW010000066">
    <property type="protein sequence ID" value="NDP47932.1"/>
    <property type="molecule type" value="Genomic_DNA"/>
</dbReference>
<evidence type="ECO:0000313" key="2">
    <source>
        <dbReference type="Proteomes" id="UP000483432"/>
    </source>
</evidence>
<name>A0A7C9KAL1_9PROT</name>
<proteinExistence type="predicted"/>
<dbReference type="Proteomes" id="UP000483432">
    <property type="component" value="Unassembled WGS sequence"/>
</dbReference>
<organism evidence="1 2">
    <name type="scientific">Sulfuriferula multivorans</name>
    <dbReference type="NCBI Taxonomy" id="1559896"/>
    <lineage>
        <taxon>Bacteria</taxon>
        <taxon>Pseudomonadati</taxon>
        <taxon>Pseudomonadota</taxon>
        <taxon>Betaproteobacteria</taxon>
        <taxon>Nitrosomonadales</taxon>
        <taxon>Sulfuricellaceae</taxon>
        <taxon>Sulfuriferula</taxon>
    </lineage>
</organism>
<gene>
    <name evidence="1" type="ORF">GZ085_05975</name>
</gene>
<dbReference type="AlphaFoldDB" id="A0A7C9KAL1"/>
<dbReference type="Gene3D" id="3.90.320.10">
    <property type="match status" value="1"/>
</dbReference>
<accession>A0A7C9KAL1</accession>
<comment type="caution">
    <text evidence="1">The sequence shown here is derived from an EMBL/GenBank/DDBJ whole genome shotgun (WGS) entry which is preliminary data.</text>
</comment>
<evidence type="ECO:0008006" key="3">
    <source>
        <dbReference type="Google" id="ProtNLM"/>
    </source>
</evidence>